<evidence type="ECO:0000256" key="1">
    <source>
        <dbReference type="SAM" id="Phobius"/>
    </source>
</evidence>
<proteinExistence type="predicted"/>
<dbReference type="RefSeq" id="WP_158205594.1">
    <property type="nucleotide sequence ID" value="NZ_WSZK01000028.1"/>
</dbReference>
<evidence type="ECO:0000313" key="2">
    <source>
        <dbReference type="EMBL" id="MWG35927.1"/>
    </source>
</evidence>
<feature type="transmembrane region" description="Helical" evidence="1">
    <location>
        <begin position="15"/>
        <end position="39"/>
    </location>
</feature>
<keyword evidence="1" id="KW-0812">Transmembrane</keyword>
<dbReference type="EMBL" id="WSZK01000028">
    <property type="protein sequence ID" value="MWG35927.1"/>
    <property type="molecule type" value="Genomic_DNA"/>
</dbReference>
<feature type="transmembrane region" description="Helical" evidence="1">
    <location>
        <begin position="80"/>
        <end position="103"/>
    </location>
</feature>
<dbReference type="Proteomes" id="UP000451471">
    <property type="component" value="Unassembled WGS sequence"/>
</dbReference>
<protein>
    <submittedName>
        <fullName evidence="2">Uncharacterized protein</fullName>
    </submittedName>
</protein>
<evidence type="ECO:0000313" key="3">
    <source>
        <dbReference type="Proteomes" id="UP000451471"/>
    </source>
</evidence>
<reference evidence="2 3" key="1">
    <citation type="submission" date="2019-12" db="EMBL/GenBank/DDBJ databases">
        <title>Halocatena pleomorpha gen. nov. sp. nov., an extremely halophilic archaeon of family Halobacteriaceae isolated from saltpan soil.</title>
        <authorList>
            <person name="Pal Y."/>
            <person name="Verma A."/>
            <person name="Krishnamurthi S."/>
            <person name="Kumar P."/>
        </authorList>
    </citation>
    <scope>NUCLEOTIDE SEQUENCE [LARGE SCALE GENOMIC DNA]</scope>
    <source>
        <strain evidence="2 3">JCM 16495</strain>
    </source>
</reference>
<organism evidence="2 3">
    <name type="scientific">Halomarina oriensis</name>
    <dbReference type="NCBI Taxonomy" id="671145"/>
    <lineage>
        <taxon>Archaea</taxon>
        <taxon>Methanobacteriati</taxon>
        <taxon>Methanobacteriota</taxon>
        <taxon>Stenosarchaea group</taxon>
        <taxon>Halobacteria</taxon>
        <taxon>Halobacteriales</taxon>
        <taxon>Natronomonadaceae</taxon>
        <taxon>Halomarina</taxon>
    </lineage>
</organism>
<keyword evidence="1" id="KW-1133">Transmembrane helix</keyword>
<name>A0A6B0GRC4_9EURY</name>
<gene>
    <name evidence="2" type="ORF">GQS65_15785</name>
</gene>
<sequence length="104" mass="10767">MATPSTRSGIGVPDVAFGLLCVVSVAATLLGQFVSLVVFDSTGLDQYVPSVVIYSLAPALLMTVLPAAVAARRYDRRRALAATVGVFVAALAVSFVTMGFFLIG</sequence>
<comment type="caution">
    <text evidence="2">The sequence shown here is derived from an EMBL/GenBank/DDBJ whole genome shotgun (WGS) entry which is preliminary data.</text>
</comment>
<keyword evidence="1" id="KW-0472">Membrane</keyword>
<keyword evidence="3" id="KW-1185">Reference proteome</keyword>
<accession>A0A6B0GRC4</accession>
<dbReference type="AlphaFoldDB" id="A0A6B0GRC4"/>
<feature type="transmembrane region" description="Helical" evidence="1">
    <location>
        <begin position="51"/>
        <end position="71"/>
    </location>
</feature>